<dbReference type="GO" id="GO:0180010">
    <property type="term" value="P:co-transcriptional mRNA 3'-end processing, cleavage and polyadenylation pathway"/>
    <property type="evidence" value="ECO:0007669"/>
    <property type="project" value="UniProtKB-UniRule"/>
</dbReference>
<feature type="domain" description="Suppressor of forked" evidence="5">
    <location>
        <begin position="16"/>
        <end position="596"/>
    </location>
</feature>
<evidence type="ECO:0000259" key="5">
    <source>
        <dbReference type="Pfam" id="PF05843"/>
    </source>
</evidence>
<keyword evidence="1" id="KW-0677">Repeat</keyword>
<comment type="subcellular location">
    <subcellularLocation>
        <location evidence="4">Nucleus</location>
    </subcellularLocation>
    <subcellularLocation>
        <location evidence="4">Cytoplasm</location>
    </subcellularLocation>
    <text evidence="4">Nucleus and/or cytoplasm.</text>
</comment>
<dbReference type="Proteomes" id="UP000019384">
    <property type="component" value="Unassembled WGS sequence"/>
</dbReference>
<dbReference type="GO" id="GO:0003729">
    <property type="term" value="F:mRNA binding"/>
    <property type="evidence" value="ECO:0007669"/>
    <property type="project" value="TreeGrafter"/>
</dbReference>
<keyword evidence="7" id="KW-1185">Reference proteome</keyword>
<dbReference type="STRING" id="1382522.W6MRD0"/>
<dbReference type="GO" id="GO:0005634">
    <property type="term" value="C:nucleus"/>
    <property type="evidence" value="ECO:0007669"/>
    <property type="project" value="UniProtKB-SubCell"/>
</dbReference>
<dbReference type="InterPro" id="IPR003107">
    <property type="entry name" value="HAT"/>
</dbReference>
<dbReference type="RefSeq" id="XP_022456417.1">
    <property type="nucleotide sequence ID" value="XM_022604894.1"/>
</dbReference>
<proteinExistence type="predicted"/>
<keyword evidence="4" id="KW-0963">Cytoplasm</keyword>
<dbReference type="EMBL" id="HG793125">
    <property type="protein sequence ID" value="CDK24400.1"/>
    <property type="molecule type" value="Genomic_DNA"/>
</dbReference>
<dbReference type="PANTHER" id="PTHR19980">
    <property type="entry name" value="RNA CLEAVAGE STIMULATION FACTOR"/>
    <property type="match status" value="1"/>
</dbReference>
<keyword evidence="2 4" id="KW-0539">Nucleus</keyword>
<comment type="function">
    <text evidence="4">Component of the cleavage factor IA (CFIA) complex, which is involved in the endonucleolytic cleavage during polyadenylation-dependent pre-mRNA 3'-end formation.</text>
</comment>
<name>W6MRD0_9ASCO</name>
<evidence type="ECO:0000256" key="3">
    <source>
        <dbReference type="ARBA" id="ARBA00026188"/>
    </source>
</evidence>
<dbReference type="SMART" id="SM00386">
    <property type="entry name" value="HAT"/>
    <property type="match status" value="8"/>
</dbReference>
<reference evidence="6" key="2">
    <citation type="submission" date="2014-02" db="EMBL/GenBank/DDBJ databases">
        <title>Complete DNA sequence of /Kuraishia capsulata/ illustrates novel genomic features among budding yeasts (/Saccharomycotina/).</title>
        <authorList>
            <person name="Morales L."/>
            <person name="Noel B."/>
            <person name="Porcel B."/>
            <person name="Marcet-Houben M."/>
            <person name="Hullo M-F."/>
            <person name="Sacerdot C."/>
            <person name="Tekaia F."/>
            <person name="Leh-Louis V."/>
            <person name="Despons L."/>
            <person name="Khanna V."/>
            <person name="Aury J-M."/>
            <person name="Barbe V."/>
            <person name="Couloux A."/>
            <person name="Labadie K."/>
            <person name="Pelletier E."/>
            <person name="Souciet J-L."/>
            <person name="Boekhout T."/>
            <person name="Gabaldon T."/>
            <person name="Wincker P."/>
            <person name="Dujon B."/>
        </authorList>
    </citation>
    <scope>NUCLEOTIDE SEQUENCE</scope>
    <source>
        <strain evidence="6">CBS 1993</strain>
    </source>
</reference>
<evidence type="ECO:0000256" key="2">
    <source>
        <dbReference type="ARBA" id="ARBA00023242"/>
    </source>
</evidence>
<dbReference type="PANTHER" id="PTHR19980:SF0">
    <property type="entry name" value="CLEAVAGE STIMULATION FACTOR SUBUNIT 3"/>
    <property type="match status" value="1"/>
</dbReference>
<evidence type="ECO:0000256" key="1">
    <source>
        <dbReference type="ARBA" id="ARBA00022737"/>
    </source>
</evidence>
<organism evidence="6 7">
    <name type="scientific">Kuraishia capsulata CBS 1993</name>
    <dbReference type="NCBI Taxonomy" id="1382522"/>
    <lineage>
        <taxon>Eukaryota</taxon>
        <taxon>Fungi</taxon>
        <taxon>Dikarya</taxon>
        <taxon>Ascomycota</taxon>
        <taxon>Saccharomycotina</taxon>
        <taxon>Pichiomycetes</taxon>
        <taxon>Pichiales</taxon>
        <taxon>Pichiaceae</taxon>
        <taxon>Kuraishia</taxon>
    </lineage>
</organism>
<dbReference type="InterPro" id="IPR045243">
    <property type="entry name" value="Rna14-like"/>
</dbReference>
<accession>W6MRD0</accession>
<sequence>MSSATTKRKRLAQDIIGQLEDELQDDNLNMTIWMKLIEEVSKKDKAEDVRNVYERFLSLFPNAGAQWTSYINYELERAESQQEFQRIEGLFARCLTKVYHVDLWKCYLVYVRRVHNMITGGESARGVVLKAFSFAVDNVGIDFFSDNLWDEYLVFIDSWNPISSAETFAKTDLKRSVFRRIIGTPLNNLEKYWQMYTAFENETNPSTSRKFINEKSAEYMKVRSVVQELANVTSGLNRNLLMTKEPLPSDFKQLAVWKRWIAWELSNPLKLPDDPHRKRVEYSFKQASQVVRFFPEIWFNYVQFLITVSEQLNFEVITEISEMGLTSNPDSFALTYQIAELYEKNMKHDSMKRCYERLIEHLTKKYNYWSELESQLNATLEENKKEEDVEEVSKDDDDTETKEKVVDSAKLVENEEIKKRLGEIQLTKKNLGRAITAVYCSHMKSTKRCIGGKESRTIFAEARKFAGVTWHIYDDSAMIEYYSNDLKLALRTFKLAFKYFGTEVEFLIRYIDFLILNKDLANAKSVFETSVKNLATQEGPLRLLFKKFMKVELNYGDLSSVKLLEKRYQESFPNDDMLQVFQSRYEEAGFDGIREFDLHHGFKNEESQSQPLAEEPPLKKQNAVANNTDHFEDANIRESSPGLPIRDPFVVRDEIYNLLRVLPKPRYYTEAIFDAEKTVKFFENL</sequence>
<dbReference type="Gene3D" id="6.10.250.1660">
    <property type="match status" value="1"/>
</dbReference>
<dbReference type="HOGENOM" id="CLU_007630_0_1_1"/>
<dbReference type="InterPro" id="IPR008847">
    <property type="entry name" value="Suf"/>
</dbReference>
<dbReference type="SUPFAM" id="SSF48452">
    <property type="entry name" value="TPR-like"/>
    <property type="match status" value="2"/>
</dbReference>
<dbReference type="Pfam" id="PF05843">
    <property type="entry name" value="Suf"/>
    <property type="match status" value="1"/>
</dbReference>
<gene>
    <name evidence="6" type="ORF">KUCA_T00000362001</name>
</gene>
<protein>
    <recommendedName>
        <fullName evidence="3 4">mRNA 3'-end-processing protein RNA14</fullName>
    </recommendedName>
</protein>
<keyword evidence="4" id="KW-0507">mRNA processing</keyword>
<dbReference type="GO" id="GO:0005737">
    <property type="term" value="C:cytoplasm"/>
    <property type="evidence" value="ECO:0007669"/>
    <property type="project" value="UniProtKB-SubCell"/>
</dbReference>
<reference evidence="6" key="1">
    <citation type="submission" date="2013-12" db="EMBL/GenBank/DDBJ databases">
        <authorList>
            <person name="Genoscope - CEA"/>
        </authorList>
    </citation>
    <scope>NUCLEOTIDE SEQUENCE</scope>
    <source>
        <strain evidence="6">CBS 1993</strain>
    </source>
</reference>
<evidence type="ECO:0000256" key="4">
    <source>
        <dbReference type="RuleBase" id="RU369035"/>
    </source>
</evidence>
<dbReference type="InterPro" id="IPR011990">
    <property type="entry name" value="TPR-like_helical_dom_sf"/>
</dbReference>
<dbReference type="GeneID" id="34517805"/>
<dbReference type="AlphaFoldDB" id="W6MRD0"/>
<dbReference type="OrthoDB" id="26282at2759"/>
<evidence type="ECO:0000313" key="6">
    <source>
        <dbReference type="EMBL" id="CDK24400.1"/>
    </source>
</evidence>
<dbReference type="Gene3D" id="1.25.40.1040">
    <property type="match status" value="1"/>
</dbReference>
<evidence type="ECO:0000313" key="7">
    <source>
        <dbReference type="Proteomes" id="UP000019384"/>
    </source>
</evidence>